<evidence type="ECO:0000313" key="1">
    <source>
        <dbReference type="EMBL" id="GIL38093.1"/>
    </source>
</evidence>
<comment type="caution">
    <text evidence="1">The sequence shown here is derived from an EMBL/GenBank/DDBJ whole genome shotgun (WGS) entry which is preliminary data.</text>
</comment>
<dbReference type="RefSeq" id="WP_420241030.1">
    <property type="nucleotide sequence ID" value="NZ_BOPV01000001.1"/>
</dbReference>
<dbReference type="EMBL" id="BOPV01000001">
    <property type="protein sequence ID" value="GIL38093.1"/>
    <property type="molecule type" value="Genomic_DNA"/>
</dbReference>
<protein>
    <submittedName>
        <fullName evidence="1">Uncharacterized protein</fullName>
    </submittedName>
</protein>
<accession>A0A8S8X697</accession>
<keyword evidence="2" id="KW-1185">Reference proteome</keyword>
<proteinExistence type="predicted"/>
<sequence length="64" mass="6695">MGSRIRALQHALAQDDEHALAAIREALPIIRTAIERLVATGLDAGSLATLSAAVRALPDHQTVG</sequence>
<dbReference type="Proteomes" id="UP000681075">
    <property type="component" value="Unassembled WGS sequence"/>
</dbReference>
<evidence type="ECO:0000313" key="2">
    <source>
        <dbReference type="Proteomes" id="UP000681075"/>
    </source>
</evidence>
<gene>
    <name evidence="1" type="ORF">TMPK1_03300</name>
</gene>
<dbReference type="AlphaFoldDB" id="A0A8S8X697"/>
<name>A0A8S8X697_9PROT</name>
<reference evidence="1" key="1">
    <citation type="submission" date="2021-02" db="EMBL/GenBank/DDBJ databases">
        <title>Genome sequence of Rhodospirillales sp. strain TMPK1 isolated from soil.</title>
        <authorList>
            <person name="Nakai R."/>
            <person name="Kusada H."/>
            <person name="Tamaki H."/>
        </authorList>
    </citation>
    <scope>NUCLEOTIDE SEQUENCE</scope>
    <source>
        <strain evidence="1">TMPK1</strain>
    </source>
</reference>
<organism evidence="1 2">
    <name type="scientific">Roseiterribacter gracilis</name>
    <dbReference type="NCBI Taxonomy" id="2812848"/>
    <lineage>
        <taxon>Bacteria</taxon>
        <taxon>Pseudomonadati</taxon>
        <taxon>Pseudomonadota</taxon>
        <taxon>Alphaproteobacteria</taxon>
        <taxon>Rhodospirillales</taxon>
        <taxon>Roseiterribacteraceae</taxon>
        <taxon>Roseiterribacter</taxon>
    </lineage>
</organism>